<gene>
    <name evidence="1" type="ORF">RRG08_052712</name>
</gene>
<reference evidence="1" key="1">
    <citation type="journal article" date="2023" name="G3 (Bethesda)">
        <title>A reference genome for the long-term kleptoplast-retaining sea slug Elysia crispata morphotype clarki.</title>
        <authorList>
            <person name="Eastman K.E."/>
            <person name="Pendleton A.L."/>
            <person name="Shaikh M.A."/>
            <person name="Suttiyut T."/>
            <person name="Ogas R."/>
            <person name="Tomko P."/>
            <person name="Gavelis G."/>
            <person name="Widhalm J.R."/>
            <person name="Wisecaver J.H."/>
        </authorList>
    </citation>
    <scope>NUCLEOTIDE SEQUENCE</scope>
    <source>
        <strain evidence="1">ECLA1</strain>
    </source>
</reference>
<proteinExistence type="predicted"/>
<protein>
    <submittedName>
        <fullName evidence="1">Uncharacterized protein</fullName>
    </submittedName>
</protein>
<evidence type="ECO:0000313" key="2">
    <source>
        <dbReference type="Proteomes" id="UP001283361"/>
    </source>
</evidence>
<accession>A0AAE1EB47</accession>
<sequence length="217" mass="24446">MSKYHSPGDPYHSSHLCEPDLSVAGSGLHLQYGWLILGTADPSSQQDHPRRSKTSHTNIVAGTKSSRNSLENLVRSFYEIWTMLFELFSPTKKALAARPAATVTVCNRKGQWQASLTHPLILVRTVHQSKDQENQTRSWLTENDCLFHLLSRAPTKQNDDGDDIHPGFSRSYHPLIFNSNPNSVRITGFRLVLGRQRCTDSYSHKSLLIESAYRTTG</sequence>
<organism evidence="1 2">
    <name type="scientific">Elysia crispata</name>
    <name type="common">lettuce slug</name>
    <dbReference type="NCBI Taxonomy" id="231223"/>
    <lineage>
        <taxon>Eukaryota</taxon>
        <taxon>Metazoa</taxon>
        <taxon>Spiralia</taxon>
        <taxon>Lophotrochozoa</taxon>
        <taxon>Mollusca</taxon>
        <taxon>Gastropoda</taxon>
        <taxon>Heterobranchia</taxon>
        <taxon>Euthyneura</taxon>
        <taxon>Panpulmonata</taxon>
        <taxon>Sacoglossa</taxon>
        <taxon>Placobranchoidea</taxon>
        <taxon>Plakobranchidae</taxon>
        <taxon>Elysia</taxon>
    </lineage>
</organism>
<dbReference type="AlphaFoldDB" id="A0AAE1EB47"/>
<comment type="caution">
    <text evidence="1">The sequence shown here is derived from an EMBL/GenBank/DDBJ whole genome shotgun (WGS) entry which is preliminary data.</text>
</comment>
<name>A0AAE1EB47_9GAST</name>
<keyword evidence="2" id="KW-1185">Reference proteome</keyword>
<dbReference type="Proteomes" id="UP001283361">
    <property type="component" value="Unassembled WGS sequence"/>
</dbReference>
<evidence type="ECO:0000313" key="1">
    <source>
        <dbReference type="EMBL" id="KAK3799528.1"/>
    </source>
</evidence>
<dbReference type="EMBL" id="JAWDGP010000556">
    <property type="protein sequence ID" value="KAK3799528.1"/>
    <property type="molecule type" value="Genomic_DNA"/>
</dbReference>